<sequence>MSYSNYDFENFNNFNEFKSFEQNALPIKDVENNDNHDDKDTYPPTVNYTKASNYFPIPNNYIIKTTWNQAKLSKTTQIKHAKGLAKKEQIYFENSIKNFYNPKDHVVLKTLDFIIENKEYHVIFKDDYKYAISQIHQEINVYIGELIPINFIDLNSTIVQEELLKEPDITDPLIIKQVVNATGKGAYQSIKKILEYIIPSYIKKEVVLDLAIPTIYLQYLKFLATCLDFNVANSNYFYPEYYNQKDRKIKIKFEFWKIHSIENWNYTSLIGDDKLRVFQNFNLAKLFDPEDAALIKNLWNGFAKLYDLLEEIKTDPAKLNIIYF</sequence>
<proteinExistence type="predicted"/>
<dbReference type="Proteomes" id="UP000234323">
    <property type="component" value="Unassembled WGS sequence"/>
</dbReference>
<organism evidence="1 2">
    <name type="scientific">Rhizophagus irregularis</name>
    <dbReference type="NCBI Taxonomy" id="588596"/>
    <lineage>
        <taxon>Eukaryota</taxon>
        <taxon>Fungi</taxon>
        <taxon>Fungi incertae sedis</taxon>
        <taxon>Mucoromycota</taxon>
        <taxon>Glomeromycotina</taxon>
        <taxon>Glomeromycetes</taxon>
        <taxon>Glomerales</taxon>
        <taxon>Glomeraceae</taxon>
        <taxon>Rhizophagus</taxon>
    </lineage>
</organism>
<dbReference type="VEuPathDB" id="FungiDB:RhiirA1_478643"/>
<evidence type="ECO:0000313" key="2">
    <source>
        <dbReference type="Proteomes" id="UP000234323"/>
    </source>
</evidence>
<name>A0A2I1HHE7_9GLOM</name>
<protein>
    <submittedName>
        <fullName evidence="1">Uncharacterized protein</fullName>
    </submittedName>
</protein>
<gene>
    <name evidence="1" type="ORF">RhiirA4_480104</name>
</gene>
<reference evidence="1 2" key="1">
    <citation type="submission" date="2015-10" db="EMBL/GenBank/DDBJ databases">
        <title>Genome analyses suggest a sexual origin of heterokaryosis in a supposedly ancient asexual fungus.</title>
        <authorList>
            <person name="Ropars J."/>
            <person name="Sedzielewska K."/>
            <person name="Noel J."/>
            <person name="Charron P."/>
            <person name="Farinelli L."/>
            <person name="Marton T."/>
            <person name="Kruger M."/>
            <person name="Pelin A."/>
            <person name="Brachmann A."/>
            <person name="Corradi N."/>
        </authorList>
    </citation>
    <scope>NUCLEOTIDE SEQUENCE [LARGE SCALE GENOMIC DNA]</scope>
    <source>
        <strain evidence="1 2">A4</strain>
    </source>
</reference>
<dbReference type="EMBL" id="LLXI01002946">
    <property type="protein sequence ID" value="PKY58302.1"/>
    <property type="molecule type" value="Genomic_DNA"/>
</dbReference>
<dbReference type="AlphaFoldDB" id="A0A2I1HHE7"/>
<keyword evidence="2" id="KW-1185">Reference proteome</keyword>
<accession>A0A2I1HHE7</accession>
<comment type="caution">
    <text evidence="1">The sequence shown here is derived from an EMBL/GenBank/DDBJ whole genome shotgun (WGS) entry which is preliminary data.</text>
</comment>
<evidence type="ECO:0000313" key="1">
    <source>
        <dbReference type="EMBL" id="PKY58302.1"/>
    </source>
</evidence>